<protein>
    <submittedName>
        <fullName evidence="1">Uncharacterized protein</fullName>
    </submittedName>
</protein>
<dbReference type="EMBL" id="NMUH01000231">
    <property type="protein sequence ID" value="MQL75007.1"/>
    <property type="molecule type" value="Genomic_DNA"/>
</dbReference>
<keyword evidence="2" id="KW-1185">Reference proteome</keyword>
<dbReference type="OrthoDB" id="694409at2759"/>
<evidence type="ECO:0000313" key="2">
    <source>
        <dbReference type="Proteomes" id="UP000652761"/>
    </source>
</evidence>
<dbReference type="PANTHER" id="PTHR33116:SF86">
    <property type="entry name" value="REVERSE TRANSCRIPTASE DOMAIN-CONTAINING PROTEIN"/>
    <property type="match status" value="1"/>
</dbReference>
<accession>A0A843TYR9</accession>
<evidence type="ECO:0000313" key="1">
    <source>
        <dbReference type="EMBL" id="MQL75007.1"/>
    </source>
</evidence>
<reference evidence="1" key="1">
    <citation type="submission" date="2017-07" db="EMBL/GenBank/DDBJ databases">
        <title>Taro Niue Genome Assembly and Annotation.</title>
        <authorList>
            <person name="Atibalentja N."/>
            <person name="Keating K."/>
            <person name="Fields C.J."/>
        </authorList>
    </citation>
    <scope>NUCLEOTIDE SEQUENCE</scope>
    <source>
        <strain evidence="1">Niue_2</strain>
        <tissue evidence="1">Leaf</tissue>
    </source>
</reference>
<dbReference type="AlphaFoldDB" id="A0A843TYR9"/>
<dbReference type="Proteomes" id="UP000652761">
    <property type="component" value="Unassembled WGS sequence"/>
</dbReference>
<sequence length="199" mass="22494">MQHNTEDILPSLHQMLLAIAVLDSLPAYLLSIFRIPKSVVNTLQSIAARLFWHGNGRNGRGWYDIPWSRVCQSKEVGGIGIRNIKSFNMALLWRWWSRLGSEEGVSAETGLFTPLLRSPDITEMGQNEIETVSVLDLAETDTETDTAILDGRKSSFWNDRWCGDYSLVDSFLNLFAICTSPSATTFQHCYLCEEDDEDL</sequence>
<gene>
    <name evidence="1" type="ORF">Taro_007375</name>
</gene>
<proteinExistence type="predicted"/>
<organism evidence="1 2">
    <name type="scientific">Colocasia esculenta</name>
    <name type="common">Wild taro</name>
    <name type="synonym">Arum esculentum</name>
    <dbReference type="NCBI Taxonomy" id="4460"/>
    <lineage>
        <taxon>Eukaryota</taxon>
        <taxon>Viridiplantae</taxon>
        <taxon>Streptophyta</taxon>
        <taxon>Embryophyta</taxon>
        <taxon>Tracheophyta</taxon>
        <taxon>Spermatophyta</taxon>
        <taxon>Magnoliopsida</taxon>
        <taxon>Liliopsida</taxon>
        <taxon>Araceae</taxon>
        <taxon>Aroideae</taxon>
        <taxon>Colocasieae</taxon>
        <taxon>Colocasia</taxon>
    </lineage>
</organism>
<dbReference type="PANTHER" id="PTHR33116">
    <property type="entry name" value="REVERSE TRANSCRIPTASE ZINC-BINDING DOMAIN-CONTAINING PROTEIN-RELATED-RELATED"/>
    <property type="match status" value="1"/>
</dbReference>
<name>A0A843TYR9_COLES</name>
<comment type="caution">
    <text evidence="1">The sequence shown here is derived from an EMBL/GenBank/DDBJ whole genome shotgun (WGS) entry which is preliminary data.</text>
</comment>
<feature type="non-terminal residue" evidence="1">
    <location>
        <position position="1"/>
    </location>
</feature>